<organism evidence="1">
    <name type="scientific">marine metagenome</name>
    <dbReference type="NCBI Taxonomy" id="408172"/>
    <lineage>
        <taxon>unclassified sequences</taxon>
        <taxon>metagenomes</taxon>
        <taxon>ecological metagenomes</taxon>
    </lineage>
</organism>
<name>A0A382HSV2_9ZZZZ</name>
<dbReference type="AlphaFoldDB" id="A0A382HSV2"/>
<evidence type="ECO:0000313" key="1">
    <source>
        <dbReference type="EMBL" id="SVB90249.1"/>
    </source>
</evidence>
<feature type="non-terminal residue" evidence="1">
    <location>
        <position position="1"/>
    </location>
</feature>
<reference evidence="1" key="1">
    <citation type="submission" date="2018-05" db="EMBL/GenBank/DDBJ databases">
        <authorList>
            <person name="Lanie J.A."/>
            <person name="Ng W.-L."/>
            <person name="Kazmierczak K.M."/>
            <person name="Andrzejewski T.M."/>
            <person name="Davidsen T.M."/>
            <person name="Wayne K.J."/>
            <person name="Tettelin H."/>
            <person name="Glass J.I."/>
            <person name="Rusch D."/>
            <person name="Podicherti R."/>
            <person name="Tsui H.-C.T."/>
            <person name="Winkler M.E."/>
        </authorList>
    </citation>
    <scope>NUCLEOTIDE SEQUENCE</scope>
</reference>
<dbReference type="EMBL" id="UINC01063046">
    <property type="protein sequence ID" value="SVB90249.1"/>
    <property type="molecule type" value="Genomic_DNA"/>
</dbReference>
<proteinExistence type="predicted"/>
<gene>
    <name evidence="1" type="ORF">METZ01_LOCUS243103</name>
</gene>
<protein>
    <submittedName>
        <fullName evidence="1">Uncharacterized protein</fullName>
    </submittedName>
</protein>
<sequence>VFEPVLLALAVRGGVSGLGVVNLFAAITEFGVIGRPADPSW</sequence>
<accession>A0A382HSV2</accession>